<dbReference type="EMBL" id="JAFKCZ010000013">
    <property type="protein sequence ID" value="MBN7798243.1"/>
    <property type="molecule type" value="Genomic_DNA"/>
</dbReference>
<keyword evidence="5 9" id="KW-0627">Porphyrin biosynthesis</keyword>
<organism evidence="11 12">
    <name type="scientific">Parahaliea mediterranea</name>
    <dbReference type="NCBI Taxonomy" id="651086"/>
    <lineage>
        <taxon>Bacteria</taxon>
        <taxon>Pseudomonadati</taxon>
        <taxon>Pseudomonadota</taxon>
        <taxon>Gammaproteobacteria</taxon>
        <taxon>Cellvibrionales</taxon>
        <taxon>Halieaceae</taxon>
        <taxon>Parahaliea</taxon>
    </lineage>
</organism>
<dbReference type="PANTHER" id="PTHR38042:SF1">
    <property type="entry name" value="UROPORPHYRINOGEN-III SYNTHASE, CHLOROPLASTIC"/>
    <property type="match status" value="1"/>
</dbReference>
<evidence type="ECO:0000256" key="2">
    <source>
        <dbReference type="ARBA" id="ARBA00008133"/>
    </source>
</evidence>
<comment type="similarity">
    <text evidence="2 9">Belongs to the uroporphyrinogen-III synthase family.</text>
</comment>
<dbReference type="Pfam" id="PF02602">
    <property type="entry name" value="HEM4"/>
    <property type="match status" value="1"/>
</dbReference>
<dbReference type="Proteomes" id="UP000664303">
    <property type="component" value="Unassembled WGS sequence"/>
</dbReference>
<evidence type="ECO:0000313" key="12">
    <source>
        <dbReference type="Proteomes" id="UP000664303"/>
    </source>
</evidence>
<dbReference type="InterPro" id="IPR003754">
    <property type="entry name" value="4pyrrol_synth_uPrphyn_synth"/>
</dbReference>
<dbReference type="AlphaFoldDB" id="A0A939INL3"/>
<dbReference type="Gene3D" id="3.40.50.10090">
    <property type="match status" value="2"/>
</dbReference>
<evidence type="ECO:0000313" key="11">
    <source>
        <dbReference type="EMBL" id="MBN7798243.1"/>
    </source>
</evidence>
<comment type="function">
    <text evidence="6 9">Catalyzes cyclization of the linear tetrapyrrole, hydroxymethylbilane, to the macrocyclic uroporphyrinogen III.</text>
</comment>
<evidence type="ECO:0000256" key="8">
    <source>
        <dbReference type="ARBA" id="ARBA00048617"/>
    </source>
</evidence>
<gene>
    <name evidence="11" type="ORF">JYP50_16660</name>
</gene>
<sequence>MAASRVLVTRPAGQEAPLRAALEARGLQVFHQPLIELQPRAEPDPAQRAILQQLDLYQHVIFISTNAVHYGMAWLEDYWPQWPVGLHWYAVGSGTARALSAFGIQALVPERDMNSEGLLRLPPLRDLHGQRVLIVKGEGGRLVLRDETRRRGARVDQLACYRRAPVRLPAGEMAARLAEWRADLLLLSSGEGLDNLLALLSPEETSKLGQRATLLVPSRRVAQAAEAAGLGRVRVAENASDEAMLQAVERWLRDSGDD</sequence>
<comment type="pathway">
    <text evidence="1 9">Porphyrin-containing compound metabolism; protoporphyrin-IX biosynthesis; coproporphyrinogen-III from 5-aminolevulinate: step 3/4.</text>
</comment>
<name>A0A939INL3_9GAMM</name>
<comment type="caution">
    <text evidence="11">The sequence shown here is derived from an EMBL/GenBank/DDBJ whole genome shotgun (WGS) entry which is preliminary data.</text>
</comment>
<dbReference type="CDD" id="cd06578">
    <property type="entry name" value="HemD"/>
    <property type="match status" value="1"/>
</dbReference>
<dbReference type="EC" id="4.2.1.75" evidence="3 9"/>
<evidence type="ECO:0000256" key="9">
    <source>
        <dbReference type="RuleBase" id="RU366031"/>
    </source>
</evidence>
<evidence type="ECO:0000256" key="4">
    <source>
        <dbReference type="ARBA" id="ARBA00023239"/>
    </source>
</evidence>
<evidence type="ECO:0000256" key="7">
    <source>
        <dbReference type="ARBA" id="ARBA00040167"/>
    </source>
</evidence>
<proteinExistence type="inferred from homology"/>
<dbReference type="GO" id="GO:0006782">
    <property type="term" value="P:protoporphyrinogen IX biosynthetic process"/>
    <property type="evidence" value="ECO:0007669"/>
    <property type="project" value="UniProtKB-UniRule"/>
</dbReference>
<evidence type="ECO:0000256" key="3">
    <source>
        <dbReference type="ARBA" id="ARBA00013109"/>
    </source>
</evidence>
<comment type="catalytic activity">
    <reaction evidence="8 9">
        <text>hydroxymethylbilane = uroporphyrinogen III + H2O</text>
        <dbReference type="Rhea" id="RHEA:18965"/>
        <dbReference type="ChEBI" id="CHEBI:15377"/>
        <dbReference type="ChEBI" id="CHEBI:57308"/>
        <dbReference type="ChEBI" id="CHEBI:57845"/>
        <dbReference type="EC" id="4.2.1.75"/>
    </reaction>
</comment>
<reference evidence="11" key="1">
    <citation type="submission" date="2021-02" db="EMBL/GenBank/DDBJ databases">
        <title>PHA producing bacteria isolated from coastal sediment in Guangdong, Shenzhen.</title>
        <authorList>
            <person name="Zheng W."/>
            <person name="Yu S."/>
            <person name="Huang Y."/>
        </authorList>
    </citation>
    <scope>NUCLEOTIDE SEQUENCE</scope>
    <source>
        <strain evidence="11">TN14-10</strain>
    </source>
</reference>
<dbReference type="InterPro" id="IPR036108">
    <property type="entry name" value="4pyrrol_syn_uPrphyn_synt_sf"/>
</dbReference>
<accession>A0A939INL3</accession>
<dbReference type="SUPFAM" id="SSF69618">
    <property type="entry name" value="HemD-like"/>
    <property type="match status" value="1"/>
</dbReference>
<dbReference type="PANTHER" id="PTHR38042">
    <property type="entry name" value="UROPORPHYRINOGEN-III SYNTHASE, CHLOROPLASTIC"/>
    <property type="match status" value="1"/>
</dbReference>
<dbReference type="GO" id="GO:0006780">
    <property type="term" value="P:uroporphyrinogen III biosynthetic process"/>
    <property type="evidence" value="ECO:0007669"/>
    <property type="project" value="UniProtKB-UniRule"/>
</dbReference>
<feature type="domain" description="Tetrapyrrole biosynthesis uroporphyrinogen III synthase" evidence="10">
    <location>
        <begin position="18"/>
        <end position="246"/>
    </location>
</feature>
<evidence type="ECO:0000256" key="5">
    <source>
        <dbReference type="ARBA" id="ARBA00023244"/>
    </source>
</evidence>
<keyword evidence="4 9" id="KW-0456">Lyase</keyword>
<dbReference type="GO" id="GO:0004852">
    <property type="term" value="F:uroporphyrinogen-III synthase activity"/>
    <property type="evidence" value="ECO:0007669"/>
    <property type="project" value="UniProtKB-UniRule"/>
</dbReference>
<keyword evidence="12" id="KW-1185">Reference proteome</keyword>
<evidence type="ECO:0000256" key="6">
    <source>
        <dbReference type="ARBA" id="ARBA00037589"/>
    </source>
</evidence>
<evidence type="ECO:0000259" key="10">
    <source>
        <dbReference type="Pfam" id="PF02602"/>
    </source>
</evidence>
<evidence type="ECO:0000256" key="1">
    <source>
        <dbReference type="ARBA" id="ARBA00004772"/>
    </source>
</evidence>
<protein>
    <recommendedName>
        <fullName evidence="7 9">Uroporphyrinogen-III synthase</fullName>
        <ecNumber evidence="3 9">4.2.1.75</ecNumber>
    </recommendedName>
</protein>
<dbReference type="InterPro" id="IPR039793">
    <property type="entry name" value="UROS/Hem4"/>
</dbReference>